<proteinExistence type="predicted"/>
<name>A0A6G0SUK4_APHGL</name>
<comment type="caution">
    <text evidence="1">The sequence shown here is derived from an EMBL/GenBank/DDBJ whole genome shotgun (WGS) entry which is preliminary data.</text>
</comment>
<gene>
    <name evidence="1" type="ORF">AGLY_017532</name>
</gene>
<dbReference type="Proteomes" id="UP000475862">
    <property type="component" value="Unassembled WGS sequence"/>
</dbReference>
<protein>
    <submittedName>
        <fullName evidence="1">Uncharacterized protein</fullName>
    </submittedName>
</protein>
<dbReference type="EMBL" id="VYZN01001641">
    <property type="protein sequence ID" value="KAE9522070.1"/>
    <property type="molecule type" value="Genomic_DNA"/>
</dbReference>
<evidence type="ECO:0000313" key="2">
    <source>
        <dbReference type="Proteomes" id="UP000475862"/>
    </source>
</evidence>
<evidence type="ECO:0000313" key="1">
    <source>
        <dbReference type="EMBL" id="KAE9522070.1"/>
    </source>
</evidence>
<organism evidence="1 2">
    <name type="scientific">Aphis glycines</name>
    <name type="common">Soybean aphid</name>
    <dbReference type="NCBI Taxonomy" id="307491"/>
    <lineage>
        <taxon>Eukaryota</taxon>
        <taxon>Metazoa</taxon>
        <taxon>Ecdysozoa</taxon>
        <taxon>Arthropoda</taxon>
        <taxon>Hexapoda</taxon>
        <taxon>Insecta</taxon>
        <taxon>Pterygota</taxon>
        <taxon>Neoptera</taxon>
        <taxon>Paraneoptera</taxon>
        <taxon>Hemiptera</taxon>
        <taxon>Sternorrhyncha</taxon>
        <taxon>Aphidomorpha</taxon>
        <taxon>Aphidoidea</taxon>
        <taxon>Aphididae</taxon>
        <taxon>Aphidini</taxon>
        <taxon>Aphis</taxon>
        <taxon>Aphis</taxon>
    </lineage>
</organism>
<accession>A0A6G0SUK4</accession>
<sequence>MISFIQSLKINTKSLTRNHDLSINAKLVFETNFTYMKTIQVELCHTTANNLPDQMMGQIINCEVETEFKSITSRNNAPISNYGSGFRCKSEYPWCIIEFSKKSRKTKKKMTKKREFLRKSSFRPNRFFYMVEIQKLITTIEIFNFSNSNLYEICQNCENLQIILWLENLTPTVAVSSCKLSTRHCLGLNVFNA</sequence>
<reference evidence="1 2" key="1">
    <citation type="submission" date="2019-08" db="EMBL/GenBank/DDBJ databases">
        <title>The genome of the soybean aphid Biotype 1, its phylome, world population structure and adaptation to the North American continent.</title>
        <authorList>
            <person name="Giordano R."/>
            <person name="Donthu R.K."/>
            <person name="Hernandez A.G."/>
            <person name="Wright C.L."/>
            <person name="Zimin A.V."/>
        </authorList>
    </citation>
    <scope>NUCLEOTIDE SEQUENCE [LARGE SCALE GENOMIC DNA]</scope>
    <source>
        <tissue evidence="1">Whole aphids</tissue>
    </source>
</reference>
<dbReference type="AlphaFoldDB" id="A0A6G0SUK4"/>
<keyword evidence="2" id="KW-1185">Reference proteome</keyword>